<accession>A0A7K0KBF5</accession>
<dbReference type="Proteomes" id="UP000438914">
    <property type="component" value="Unassembled WGS sequence"/>
</dbReference>
<evidence type="ECO:0000313" key="3">
    <source>
        <dbReference type="Proteomes" id="UP000438914"/>
    </source>
</evidence>
<proteinExistence type="predicted"/>
<dbReference type="RefSeq" id="WP_154532667.1">
    <property type="nucleotide sequence ID" value="NZ_VUNG01000001.1"/>
</dbReference>
<evidence type="ECO:0000256" key="1">
    <source>
        <dbReference type="SAM" id="MobiDB-lite"/>
    </source>
</evidence>
<reference evidence="2 3" key="1">
    <citation type="submission" date="2019-08" db="EMBL/GenBank/DDBJ databases">
        <title>In-depth cultivation of the pig gut microbiome towards novel bacterial diversity and tailored functional studies.</title>
        <authorList>
            <person name="Wylensek D."/>
            <person name="Hitch T.C.A."/>
            <person name="Clavel T."/>
        </authorList>
    </citation>
    <scope>NUCLEOTIDE SEQUENCE [LARGE SCALE GENOMIC DNA]</scope>
    <source>
        <strain evidence="2 3">LKV-178-WT-2A</strain>
    </source>
</reference>
<name>A0A7K0KBF5_9BACT</name>
<feature type="compositionally biased region" description="Polar residues" evidence="1">
    <location>
        <begin position="39"/>
        <end position="49"/>
    </location>
</feature>
<dbReference type="AlphaFoldDB" id="A0A7K0KBF5"/>
<protein>
    <submittedName>
        <fullName evidence="2">Uncharacterized protein</fullName>
    </submittedName>
</protein>
<gene>
    <name evidence="2" type="ORF">FYJ73_00865</name>
</gene>
<keyword evidence="3" id="KW-1185">Reference proteome</keyword>
<dbReference type="SUPFAM" id="SSF52540">
    <property type="entry name" value="P-loop containing nucleoside triphosphate hydrolases"/>
    <property type="match status" value="1"/>
</dbReference>
<comment type="caution">
    <text evidence="2">The sequence shown here is derived from an EMBL/GenBank/DDBJ whole genome shotgun (WGS) entry which is preliminary data.</text>
</comment>
<organism evidence="2 3">
    <name type="scientific">Hallella mizrahii</name>
    <dbReference type="NCBI Taxonomy" id="2606637"/>
    <lineage>
        <taxon>Bacteria</taxon>
        <taxon>Pseudomonadati</taxon>
        <taxon>Bacteroidota</taxon>
        <taxon>Bacteroidia</taxon>
        <taxon>Bacteroidales</taxon>
        <taxon>Prevotellaceae</taxon>
        <taxon>Hallella</taxon>
    </lineage>
</organism>
<sequence length="316" mass="34910">MPVEINSSTPSNAQSSSPNGDRLENGQRIPATGGVDNLAPSTSTHSPMENTSSSSNSSTDPNAITVTIADHDTPIVILYGPPACGKTMTLVRLARYLKDKGYQIVPDKSFRDSQDGGYKNLCDGFDYIISSNDAAKSTSIISFMLVKVLTANGHPLCQILEAPGEHYFAPGNIGVPYPPYVQRIMRSNNRKVWAVMLEPNWENDEIRRNYVDNIKKLSKSLGSKGKVLFVYNKVDLANAETTSDTIKEVADLFPGIFEPFKNLNPITRFWKTYNCDLVRFCTGGYNQKVDGGTTYTPSDDAYPEALWKKLMKMIRG</sequence>
<evidence type="ECO:0000313" key="2">
    <source>
        <dbReference type="EMBL" id="MST83252.1"/>
    </source>
</evidence>
<dbReference type="EMBL" id="VUNG01000001">
    <property type="protein sequence ID" value="MST83252.1"/>
    <property type="molecule type" value="Genomic_DNA"/>
</dbReference>
<dbReference type="InterPro" id="IPR027417">
    <property type="entry name" value="P-loop_NTPase"/>
</dbReference>
<feature type="compositionally biased region" description="Low complexity" evidence="1">
    <location>
        <begin position="50"/>
        <end position="59"/>
    </location>
</feature>
<feature type="region of interest" description="Disordered" evidence="1">
    <location>
        <begin position="1"/>
        <end position="62"/>
    </location>
</feature>
<feature type="compositionally biased region" description="Low complexity" evidence="1">
    <location>
        <begin position="1"/>
        <end position="19"/>
    </location>
</feature>